<keyword evidence="6" id="KW-0695">RNA-directed DNA polymerase</keyword>
<dbReference type="AlphaFoldDB" id="A0A915JL64"/>
<accession>A0A915JL64</accession>
<evidence type="ECO:0000256" key="2">
    <source>
        <dbReference type="ARBA" id="ARBA00022695"/>
    </source>
</evidence>
<evidence type="ECO:0000256" key="3">
    <source>
        <dbReference type="ARBA" id="ARBA00022722"/>
    </source>
</evidence>
<keyword evidence="1" id="KW-0808">Transferase</keyword>
<dbReference type="InterPro" id="IPR041373">
    <property type="entry name" value="RT_RNaseH"/>
</dbReference>
<evidence type="ECO:0000313" key="8">
    <source>
        <dbReference type="Proteomes" id="UP000887565"/>
    </source>
</evidence>
<evidence type="ECO:0000256" key="5">
    <source>
        <dbReference type="ARBA" id="ARBA00022801"/>
    </source>
</evidence>
<evidence type="ECO:0000256" key="4">
    <source>
        <dbReference type="ARBA" id="ARBA00022759"/>
    </source>
</evidence>
<proteinExistence type="predicted"/>
<evidence type="ECO:0000259" key="7">
    <source>
        <dbReference type="Pfam" id="PF17917"/>
    </source>
</evidence>
<dbReference type="GO" id="GO:0003964">
    <property type="term" value="F:RNA-directed DNA polymerase activity"/>
    <property type="evidence" value="ECO:0007669"/>
    <property type="project" value="UniProtKB-KW"/>
</dbReference>
<evidence type="ECO:0000313" key="9">
    <source>
        <dbReference type="WBParaSite" id="nRc.2.0.1.t26848-RA"/>
    </source>
</evidence>
<dbReference type="Proteomes" id="UP000887565">
    <property type="component" value="Unplaced"/>
</dbReference>
<name>A0A915JL64_ROMCU</name>
<evidence type="ECO:0000256" key="1">
    <source>
        <dbReference type="ARBA" id="ARBA00022679"/>
    </source>
</evidence>
<keyword evidence="3" id="KW-0540">Nuclease</keyword>
<organism evidence="8 9">
    <name type="scientific">Romanomermis culicivorax</name>
    <name type="common">Nematode worm</name>
    <dbReference type="NCBI Taxonomy" id="13658"/>
    <lineage>
        <taxon>Eukaryota</taxon>
        <taxon>Metazoa</taxon>
        <taxon>Ecdysozoa</taxon>
        <taxon>Nematoda</taxon>
        <taxon>Enoplea</taxon>
        <taxon>Dorylaimia</taxon>
        <taxon>Mermithida</taxon>
        <taxon>Mermithoidea</taxon>
        <taxon>Mermithidae</taxon>
        <taxon>Romanomermis</taxon>
    </lineage>
</organism>
<dbReference type="Pfam" id="PF17917">
    <property type="entry name" value="RT_RNaseH"/>
    <property type="match status" value="1"/>
</dbReference>
<dbReference type="GO" id="GO:0016787">
    <property type="term" value="F:hydrolase activity"/>
    <property type="evidence" value="ECO:0007669"/>
    <property type="project" value="UniProtKB-KW"/>
</dbReference>
<evidence type="ECO:0000256" key="6">
    <source>
        <dbReference type="ARBA" id="ARBA00022918"/>
    </source>
</evidence>
<keyword evidence="5" id="KW-0378">Hydrolase</keyword>
<dbReference type="WBParaSite" id="nRc.2.0.1.t26848-RA">
    <property type="protein sequence ID" value="nRc.2.0.1.t26848-RA"/>
    <property type="gene ID" value="nRc.2.0.1.g26848"/>
</dbReference>
<keyword evidence="2" id="KW-0548">Nucleotidyltransferase</keyword>
<feature type="domain" description="Reverse transcriptase RNase H-like" evidence="7">
    <location>
        <begin position="2"/>
        <end position="41"/>
    </location>
</feature>
<keyword evidence="8" id="KW-1185">Reference proteome</keyword>
<reference evidence="9" key="1">
    <citation type="submission" date="2022-11" db="UniProtKB">
        <authorList>
            <consortium name="WormBaseParasite"/>
        </authorList>
    </citation>
    <scope>IDENTIFICATION</scope>
</reference>
<protein>
    <submittedName>
        <fullName evidence="9">Reverse transcriptase RNase H-like domain-containing protein</fullName>
    </submittedName>
</protein>
<sequence length="118" mass="13747">MDTSNRATGAILYQDNAMDKWTITYSSQKLAKPETRYSTVDISNDLVKCVKGSRSRYQEYLDELKKKTTANAAAQLKRKTVEGIFNYREFYECNHFTLKKISQYLNSYILSHDLPENK</sequence>
<dbReference type="GO" id="GO:0004519">
    <property type="term" value="F:endonuclease activity"/>
    <property type="evidence" value="ECO:0007669"/>
    <property type="project" value="UniProtKB-KW"/>
</dbReference>
<keyword evidence="4" id="KW-0255">Endonuclease</keyword>